<keyword evidence="5" id="KW-0067">ATP-binding</keyword>
<dbReference type="GO" id="GO:0004674">
    <property type="term" value="F:protein serine/threonine kinase activity"/>
    <property type="evidence" value="ECO:0007669"/>
    <property type="project" value="UniProtKB-KW"/>
</dbReference>
<dbReference type="InterPro" id="IPR011009">
    <property type="entry name" value="Kinase-like_dom_sf"/>
</dbReference>
<feature type="domain" description="Protein kinase" evidence="6">
    <location>
        <begin position="1"/>
        <end position="136"/>
    </location>
</feature>
<dbReference type="Gene3D" id="3.30.200.20">
    <property type="entry name" value="Phosphorylase Kinase, domain 1"/>
    <property type="match status" value="1"/>
</dbReference>
<dbReference type="SMART" id="SM00220">
    <property type="entry name" value="S_TKc"/>
    <property type="match status" value="1"/>
</dbReference>
<dbReference type="PROSITE" id="PS50011">
    <property type="entry name" value="PROTEIN_KINASE_DOM"/>
    <property type="match status" value="1"/>
</dbReference>
<evidence type="ECO:0000259" key="6">
    <source>
        <dbReference type="PROSITE" id="PS50011"/>
    </source>
</evidence>
<dbReference type="Pfam" id="PF00069">
    <property type="entry name" value="Pkinase"/>
    <property type="match status" value="1"/>
</dbReference>
<reference evidence="7" key="1">
    <citation type="journal article" date="2020" name="J. Eukaryot. Microbiol.">
        <title>De novo Sequencing, Assembly and Annotation of the Transcriptome for the Free-Living Testate Amoeba Arcella intermedia.</title>
        <authorList>
            <person name="Ribeiro G.M."/>
            <person name="Porfirio-Sousa A.L."/>
            <person name="Maurer-Alcala X.X."/>
            <person name="Katz L.A."/>
            <person name="Lahr D.J.G."/>
        </authorList>
    </citation>
    <scope>NUCLEOTIDE SEQUENCE</scope>
</reference>
<proteinExistence type="predicted"/>
<evidence type="ECO:0000256" key="4">
    <source>
        <dbReference type="ARBA" id="ARBA00022777"/>
    </source>
</evidence>
<evidence type="ECO:0000256" key="1">
    <source>
        <dbReference type="ARBA" id="ARBA00022527"/>
    </source>
</evidence>
<sequence>MHRSGVIHRGGKPEDIVITSTGHVKLIDFNLSKVGSEGKTFCGTPEYLAPEVLMGCPYSNAVDMYTLGTLTYELTAGIPPFYDENVQAMYGKIMSSPLQMSGGLFSGDLGDFVGGLLQRDPLMRPDVAALKKHRWLADVDWDGLGKVRKELLVPKLEGLEDLSCFDSAFTSMSVEEVWQDSVVPTEDTFGDWYYDRHLSERALEKFPGNFLDWPPYIKGIIKELCFLASVDSVWSQVPLELLLLIAQYFLSLEINQHRCCPILSPPQPS</sequence>
<dbReference type="InterPro" id="IPR000719">
    <property type="entry name" value="Prot_kinase_dom"/>
</dbReference>
<accession>A0A6B2LDW2</accession>
<dbReference type="SUPFAM" id="SSF56112">
    <property type="entry name" value="Protein kinase-like (PK-like)"/>
    <property type="match status" value="1"/>
</dbReference>
<organism evidence="7">
    <name type="scientific">Arcella intermedia</name>
    <dbReference type="NCBI Taxonomy" id="1963864"/>
    <lineage>
        <taxon>Eukaryota</taxon>
        <taxon>Amoebozoa</taxon>
        <taxon>Tubulinea</taxon>
        <taxon>Elardia</taxon>
        <taxon>Arcellinida</taxon>
        <taxon>Sphaerothecina</taxon>
        <taxon>Arcellidae</taxon>
        <taxon>Arcella</taxon>
    </lineage>
</organism>
<dbReference type="Gene3D" id="1.10.510.10">
    <property type="entry name" value="Transferase(Phosphotransferase) domain 1"/>
    <property type="match status" value="1"/>
</dbReference>
<dbReference type="PANTHER" id="PTHR24353">
    <property type="entry name" value="CYCLIC NUCLEOTIDE-DEPENDENT PROTEIN KINASE"/>
    <property type="match status" value="1"/>
</dbReference>
<evidence type="ECO:0000256" key="5">
    <source>
        <dbReference type="ARBA" id="ARBA00022840"/>
    </source>
</evidence>
<evidence type="ECO:0000313" key="7">
    <source>
        <dbReference type="EMBL" id="NDV35155.1"/>
    </source>
</evidence>
<keyword evidence="3" id="KW-0547">Nucleotide-binding</keyword>
<dbReference type="GO" id="GO:0005524">
    <property type="term" value="F:ATP binding"/>
    <property type="evidence" value="ECO:0007669"/>
    <property type="project" value="UniProtKB-KW"/>
</dbReference>
<keyword evidence="1" id="KW-0723">Serine/threonine-protein kinase</keyword>
<dbReference type="EMBL" id="GIBP01006186">
    <property type="protein sequence ID" value="NDV35155.1"/>
    <property type="molecule type" value="Transcribed_RNA"/>
</dbReference>
<evidence type="ECO:0000256" key="2">
    <source>
        <dbReference type="ARBA" id="ARBA00022679"/>
    </source>
</evidence>
<keyword evidence="2" id="KW-0808">Transferase</keyword>
<keyword evidence="4" id="KW-0418">Kinase</keyword>
<protein>
    <recommendedName>
        <fullName evidence="6">Protein kinase domain-containing protein</fullName>
    </recommendedName>
</protein>
<dbReference type="AlphaFoldDB" id="A0A6B2LDW2"/>
<name>A0A6B2LDW2_9EUKA</name>
<evidence type="ECO:0000256" key="3">
    <source>
        <dbReference type="ARBA" id="ARBA00022741"/>
    </source>
</evidence>